<dbReference type="Proteomes" id="UP000297834">
    <property type="component" value="Unassembled WGS sequence"/>
</dbReference>
<name>A0A4Y7XEA2_9GAMM</name>
<keyword evidence="3" id="KW-1185">Reference proteome</keyword>
<gene>
    <name evidence="2" type="ORF">E2B99_03395</name>
</gene>
<evidence type="ECO:0000313" key="3">
    <source>
        <dbReference type="Proteomes" id="UP000297834"/>
    </source>
</evidence>
<dbReference type="Pfam" id="PF06356">
    <property type="entry name" value="DUF1064"/>
    <property type="match status" value="1"/>
</dbReference>
<evidence type="ECO:0000313" key="2">
    <source>
        <dbReference type="EMBL" id="TEU30098.1"/>
    </source>
</evidence>
<dbReference type="AlphaFoldDB" id="A0A4Y7XEA2"/>
<dbReference type="EMBL" id="SNTY01000012">
    <property type="protein sequence ID" value="TEU30098.1"/>
    <property type="molecule type" value="Genomic_DNA"/>
</dbReference>
<feature type="region of interest" description="Disordered" evidence="1">
    <location>
        <begin position="1"/>
        <end position="32"/>
    </location>
</feature>
<dbReference type="InterPro" id="IPR009414">
    <property type="entry name" value="DUF1064"/>
</dbReference>
<proteinExistence type="predicted"/>
<protein>
    <submittedName>
        <fullName evidence="2">DUF1064 domain-containing protein</fullName>
    </submittedName>
</protein>
<organism evidence="2 3">
    <name type="scientific">Alkanindiges illinoisensis</name>
    <dbReference type="NCBI Taxonomy" id="197183"/>
    <lineage>
        <taxon>Bacteria</taxon>
        <taxon>Pseudomonadati</taxon>
        <taxon>Pseudomonadota</taxon>
        <taxon>Gammaproteobacteria</taxon>
        <taxon>Moraxellales</taxon>
        <taxon>Moraxellaceae</taxon>
        <taxon>Alkanindiges</taxon>
    </lineage>
</organism>
<sequence>MTSMSMEEYRRRFAPVAKAGQQAKPKKRSKYNNQSVEIDGFKFQSKKEGLRYEGLKLLLQADQITNLRMQVSYELAAGVKYNSEKRKTPAMRYVADFVYTDATGQLVVEDVKSAATRKLRPYRLKKHLMKVVHGIEIREV</sequence>
<accession>A0A4Y7XEA2</accession>
<dbReference type="OrthoDB" id="6688892at2"/>
<comment type="caution">
    <text evidence="2">The sequence shown here is derived from an EMBL/GenBank/DDBJ whole genome shotgun (WGS) entry which is preliminary data.</text>
</comment>
<evidence type="ECO:0000256" key="1">
    <source>
        <dbReference type="SAM" id="MobiDB-lite"/>
    </source>
</evidence>
<dbReference type="RefSeq" id="WP_134243579.1">
    <property type="nucleotide sequence ID" value="NZ_SNTY01000012.1"/>
</dbReference>
<dbReference type="STRING" id="1120977.GCA_000619845_00224"/>
<reference evidence="2 3" key="1">
    <citation type="submission" date="2019-03" db="EMBL/GenBank/DDBJ databases">
        <title>Alkanindiges illinoisensis: a potential pathogenic isolated from ascites of a gastric cancer patient with abdominal metastasis.</title>
        <authorList>
            <person name="Hu X."/>
            <person name="Yang B."/>
            <person name="Yan X."/>
            <person name="Lin L."/>
            <person name="Zhao H."/>
            <person name="Zhou F."/>
            <person name="Su B."/>
            <person name="Chen J."/>
            <person name="Rui Y."/>
            <person name="Wang Q."/>
            <person name="Zheng L."/>
        </authorList>
    </citation>
    <scope>NUCLEOTIDE SEQUENCE [LARGE SCALE GENOMIC DNA]</scope>
    <source>
        <strain evidence="2 3">NFYY 23406</strain>
    </source>
</reference>